<keyword evidence="1" id="KW-0472">Membrane</keyword>
<keyword evidence="1" id="KW-1133">Transmembrane helix</keyword>
<evidence type="ECO:0000256" key="1">
    <source>
        <dbReference type="SAM" id="Phobius"/>
    </source>
</evidence>
<dbReference type="EMBL" id="JAVFWL010000005">
    <property type="protein sequence ID" value="KAK6753567.1"/>
    <property type="molecule type" value="Genomic_DNA"/>
</dbReference>
<reference evidence="2 3" key="1">
    <citation type="submission" date="2023-08" db="EMBL/GenBank/DDBJ databases">
        <title>A Necator americanus chromosomal reference genome.</title>
        <authorList>
            <person name="Ilik V."/>
            <person name="Petrzelkova K.J."/>
            <person name="Pardy F."/>
            <person name="Fuh T."/>
            <person name="Niatou-Singa F.S."/>
            <person name="Gouil Q."/>
            <person name="Baker L."/>
            <person name="Ritchie M.E."/>
            <person name="Jex A.R."/>
            <person name="Gazzola D."/>
            <person name="Li H."/>
            <person name="Toshio Fujiwara R."/>
            <person name="Zhan B."/>
            <person name="Aroian R.V."/>
            <person name="Pafco B."/>
            <person name="Schwarz E.M."/>
        </authorList>
    </citation>
    <scope>NUCLEOTIDE SEQUENCE [LARGE SCALE GENOMIC DNA]</scope>
    <source>
        <strain evidence="2 3">Aroian</strain>
        <tissue evidence="2">Whole animal</tissue>
    </source>
</reference>
<comment type="caution">
    <text evidence="2">The sequence shown here is derived from an EMBL/GenBank/DDBJ whole genome shotgun (WGS) entry which is preliminary data.</text>
</comment>
<organism evidence="2 3">
    <name type="scientific">Necator americanus</name>
    <name type="common">Human hookworm</name>
    <dbReference type="NCBI Taxonomy" id="51031"/>
    <lineage>
        <taxon>Eukaryota</taxon>
        <taxon>Metazoa</taxon>
        <taxon>Ecdysozoa</taxon>
        <taxon>Nematoda</taxon>
        <taxon>Chromadorea</taxon>
        <taxon>Rhabditida</taxon>
        <taxon>Rhabditina</taxon>
        <taxon>Rhabditomorpha</taxon>
        <taxon>Strongyloidea</taxon>
        <taxon>Ancylostomatidae</taxon>
        <taxon>Bunostominae</taxon>
        <taxon>Necator</taxon>
    </lineage>
</organism>
<dbReference type="Proteomes" id="UP001303046">
    <property type="component" value="Unassembled WGS sequence"/>
</dbReference>
<evidence type="ECO:0000313" key="3">
    <source>
        <dbReference type="Proteomes" id="UP001303046"/>
    </source>
</evidence>
<keyword evidence="3" id="KW-1185">Reference proteome</keyword>
<protein>
    <submittedName>
        <fullName evidence="2">Uncharacterized protein</fullName>
    </submittedName>
</protein>
<proteinExistence type="predicted"/>
<evidence type="ECO:0000313" key="2">
    <source>
        <dbReference type="EMBL" id="KAK6753567.1"/>
    </source>
</evidence>
<name>A0ABR1DT14_NECAM</name>
<keyword evidence="1" id="KW-0812">Transmembrane</keyword>
<accession>A0ABR1DT14</accession>
<sequence length="117" mass="13618">MKGMHTEIQNPLSCNHLSWLCLQLVLLRVFLTFFILCPHRYSCFDHIADECLSLRQQDEPRLRSSNKPDKLYKEPICSYMITASGIEAEQEIGLRDIIEFSRQSEPSRGVTERDSNK</sequence>
<feature type="transmembrane region" description="Helical" evidence="1">
    <location>
        <begin position="17"/>
        <end position="37"/>
    </location>
</feature>
<gene>
    <name evidence="2" type="primary">Necator_chrV.g17676</name>
    <name evidence="2" type="ORF">RB195_012886</name>
</gene>